<comment type="caution">
    <text evidence="7">The sequence shown here is derived from an EMBL/GenBank/DDBJ whole genome shotgun (WGS) entry which is preliminary data.</text>
</comment>
<accession>A0ABR3SXN0</accession>
<evidence type="ECO:0000313" key="8">
    <source>
        <dbReference type="Proteomes" id="UP001521116"/>
    </source>
</evidence>
<evidence type="ECO:0008006" key="9">
    <source>
        <dbReference type="Google" id="ProtNLM"/>
    </source>
</evidence>
<feature type="transmembrane region" description="Helical" evidence="6">
    <location>
        <begin position="50"/>
        <end position="73"/>
    </location>
</feature>
<keyword evidence="8" id="KW-1185">Reference proteome</keyword>
<proteinExistence type="inferred from homology"/>
<dbReference type="EMBL" id="JAJVDC020000034">
    <property type="protein sequence ID" value="KAL1632084.1"/>
    <property type="molecule type" value="Genomic_DNA"/>
</dbReference>
<evidence type="ECO:0000313" key="7">
    <source>
        <dbReference type="EMBL" id="KAL1632084.1"/>
    </source>
</evidence>
<gene>
    <name evidence="7" type="ORF">SLS56_003973</name>
</gene>
<dbReference type="PANTHER" id="PTHR35042">
    <property type="entry name" value="ANTHRONE OXYGENASE ENCC"/>
    <property type="match status" value="1"/>
</dbReference>
<reference evidence="7 8" key="1">
    <citation type="submission" date="2024-02" db="EMBL/GenBank/DDBJ databases">
        <title>De novo assembly and annotation of 12 fungi associated with fruit tree decline syndrome in Ontario, Canada.</title>
        <authorList>
            <person name="Sulman M."/>
            <person name="Ellouze W."/>
            <person name="Ilyukhin E."/>
        </authorList>
    </citation>
    <scope>NUCLEOTIDE SEQUENCE [LARGE SCALE GENOMIC DNA]</scope>
    <source>
        <strain evidence="7 8">M1-105</strain>
    </source>
</reference>
<keyword evidence="4 6" id="KW-0472">Membrane</keyword>
<evidence type="ECO:0000256" key="3">
    <source>
        <dbReference type="ARBA" id="ARBA00022989"/>
    </source>
</evidence>
<keyword evidence="2 6" id="KW-0812">Transmembrane</keyword>
<dbReference type="Proteomes" id="UP001521116">
    <property type="component" value="Unassembled WGS sequence"/>
</dbReference>
<protein>
    <recommendedName>
        <fullName evidence="9">DUF1772-domain-containing protein</fullName>
    </recommendedName>
</protein>
<organism evidence="7 8">
    <name type="scientific">Neofusicoccum ribis</name>
    <dbReference type="NCBI Taxonomy" id="45134"/>
    <lineage>
        <taxon>Eukaryota</taxon>
        <taxon>Fungi</taxon>
        <taxon>Dikarya</taxon>
        <taxon>Ascomycota</taxon>
        <taxon>Pezizomycotina</taxon>
        <taxon>Dothideomycetes</taxon>
        <taxon>Dothideomycetes incertae sedis</taxon>
        <taxon>Botryosphaeriales</taxon>
        <taxon>Botryosphaeriaceae</taxon>
        <taxon>Neofusicoccum</taxon>
    </lineage>
</organism>
<comment type="similarity">
    <text evidence="5">Belongs to the anthrone oxygenase family.</text>
</comment>
<comment type="subcellular location">
    <subcellularLocation>
        <location evidence="1">Membrane</location>
        <topology evidence="1">Multi-pass membrane protein</topology>
    </subcellularLocation>
</comment>
<dbReference type="Pfam" id="PF08592">
    <property type="entry name" value="Anthrone_oxy"/>
    <property type="match status" value="1"/>
</dbReference>
<name>A0ABR3SXN0_9PEZI</name>
<dbReference type="InterPro" id="IPR013901">
    <property type="entry name" value="Anthrone_oxy"/>
</dbReference>
<feature type="transmembrane region" description="Helical" evidence="6">
    <location>
        <begin position="114"/>
        <end position="132"/>
    </location>
</feature>
<dbReference type="PANTHER" id="PTHR35042:SF1">
    <property type="entry name" value="DUF1772-DOMAIN-CONTAINING PROTEIN"/>
    <property type="match status" value="1"/>
</dbReference>
<evidence type="ECO:0000256" key="5">
    <source>
        <dbReference type="ARBA" id="ARBA00034313"/>
    </source>
</evidence>
<evidence type="ECO:0000256" key="2">
    <source>
        <dbReference type="ARBA" id="ARBA00022692"/>
    </source>
</evidence>
<evidence type="ECO:0000256" key="4">
    <source>
        <dbReference type="ARBA" id="ARBA00023136"/>
    </source>
</evidence>
<evidence type="ECO:0000256" key="1">
    <source>
        <dbReference type="ARBA" id="ARBA00004141"/>
    </source>
</evidence>
<evidence type="ECO:0000256" key="6">
    <source>
        <dbReference type="SAM" id="Phobius"/>
    </source>
</evidence>
<feature type="transmembrane region" description="Helical" evidence="6">
    <location>
        <begin position="20"/>
        <end position="38"/>
    </location>
</feature>
<sequence>MAPVPLLVKQWKNQYEIGASTAPFVALISGVSFSYLMTQHGKHIGMLSEKSFCLTAAAGVLIPAIVPFTILVIKPVNDKLAAIVEALDGKQPGEVAVEEQKVEPLLKQWNRLNATRSVMVGLGAVAGLLAIVW</sequence>
<keyword evidence="3 6" id="KW-1133">Transmembrane helix</keyword>